<reference evidence="1" key="1">
    <citation type="submission" date="2025-08" db="UniProtKB">
        <authorList>
            <consortium name="Ensembl"/>
        </authorList>
    </citation>
    <scope>IDENTIFICATION</scope>
</reference>
<keyword evidence="2" id="KW-1185">Reference proteome</keyword>
<sequence length="385" mass="44382">MAELTKFVSDAKNVAGKVLDVYQKGSNIVTLFKQEFSPIFSAVGPLSELSLNKTEDPEVGAVRDQFGKLFKNLDVVSDDINRIHEMFNKSMADLEYSSLENSIRMQYRMYLEILDAKPEFREVKRDQFLKHYSNSNKEKNIERLYSAVVESYSPKPLLQIILDNEDRNRQSVEAFCARLLNLFCIGIIAVVGHAVMSENNNEKRLQKDWGEKMATIQEKMNAAVEECITSFPSKAKTDCEKLMRQVKDSNSEQLAASLIEMLKKKYDWVSWSVRVYRNRRIHKTADSLKGKSSFQVTGSDEKMNIRVSYSYSPKSLDKNLIQQLILKHKQPKAEEVENDLSEKLQGDCMIHALQNYKYLACSWSFTDDCHFWAKHEDLHVCVHSA</sequence>
<organism evidence="1 2">
    <name type="scientific">Oryzias melastigma</name>
    <name type="common">Marine medaka</name>
    <dbReference type="NCBI Taxonomy" id="30732"/>
    <lineage>
        <taxon>Eukaryota</taxon>
        <taxon>Metazoa</taxon>
        <taxon>Chordata</taxon>
        <taxon>Craniata</taxon>
        <taxon>Vertebrata</taxon>
        <taxon>Euteleostomi</taxon>
        <taxon>Actinopterygii</taxon>
        <taxon>Neopterygii</taxon>
        <taxon>Teleostei</taxon>
        <taxon>Neoteleostei</taxon>
        <taxon>Acanthomorphata</taxon>
        <taxon>Ovalentaria</taxon>
        <taxon>Atherinomorphae</taxon>
        <taxon>Beloniformes</taxon>
        <taxon>Adrianichthyidae</taxon>
        <taxon>Oryziinae</taxon>
        <taxon>Oryzias</taxon>
    </lineage>
</organism>
<dbReference type="PANTHER" id="PTHR40472">
    <property type="entry name" value="RICIN B-TYPE LECTIN DOMAIN-CONTAINING PROTEIN"/>
    <property type="match status" value="1"/>
</dbReference>
<dbReference type="STRING" id="30732.ENSOMEP00000034894"/>
<accession>A0A3B3DZL4</accession>
<dbReference type="PANTHER" id="PTHR40472:SF9">
    <property type="entry name" value="RAPUNZEL 4"/>
    <property type="match status" value="1"/>
</dbReference>
<reference evidence="1" key="2">
    <citation type="submission" date="2025-09" db="UniProtKB">
        <authorList>
            <consortium name="Ensembl"/>
        </authorList>
    </citation>
    <scope>IDENTIFICATION</scope>
</reference>
<dbReference type="PaxDb" id="30732-ENSOMEP00000034894"/>
<dbReference type="GeneID" id="112136707"/>
<dbReference type="OrthoDB" id="9948175at2759"/>
<evidence type="ECO:0000313" key="2">
    <source>
        <dbReference type="Proteomes" id="UP000261560"/>
    </source>
</evidence>
<dbReference type="KEGG" id="oml:112136707"/>
<name>A0A3B3DZL4_ORYME</name>
<evidence type="ECO:0000313" key="1">
    <source>
        <dbReference type="Ensembl" id="ENSOMEP00000034894.1"/>
    </source>
</evidence>
<dbReference type="Proteomes" id="UP000261560">
    <property type="component" value="Unplaced"/>
</dbReference>
<dbReference type="OMA" id="KHEDLHV"/>
<dbReference type="GeneTree" id="ENSGT00390000008158"/>
<dbReference type="Ensembl" id="ENSOMET00000029331.1">
    <property type="protein sequence ID" value="ENSOMEP00000034894.1"/>
    <property type="gene ID" value="ENSOMEG00000021789.1"/>
</dbReference>
<dbReference type="AlphaFoldDB" id="A0A3B3DZL4"/>
<dbReference type="RefSeq" id="XP_024114356.1">
    <property type="nucleotide sequence ID" value="XM_024258588.2"/>
</dbReference>
<dbReference type="InterPro" id="IPR039051">
    <property type="entry name" value="SE-CTX-like"/>
</dbReference>
<protein>
    <submittedName>
        <fullName evidence="1">Rapunzel 4</fullName>
    </submittedName>
</protein>
<proteinExistence type="predicted"/>